<keyword evidence="9 13" id="KW-0472">Membrane</keyword>
<dbReference type="Pfam" id="PF08441">
    <property type="entry name" value="Integrin_A_Ig_1"/>
    <property type="match status" value="1"/>
</dbReference>
<keyword evidence="8 13" id="KW-0401">Integrin</keyword>
<evidence type="ECO:0000259" key="15">
    <source>
        <dbReference type="Pfam" id="PF20805"/>
    </source>
</evidence>
<dbReference type="InterPro" id="IPR013517">
    <property type="entry name" value="FG-GAP"/>
</dbReference>
<evidence type="ECO:0000256" key="13">
    <source>
        <dbReference type="RuleBase" id="RU003762"/>
    </source>
</evidence>
<dbReference type="GeneTree" id="ENSGT00940000155353"/>
<evidence type="ECO:0000256" key="11">
    <source>
        <dbReference type="ARBA" id="ARBA00023180"/>
    </source>
</evidence>
<name>A0A8C4ZRE7_GADMO</name>
<dbReference type="InterPro" id="IPR048286">
    <property type="entry name" value="Integrin_alpha_Ig-like_3"/>
</dbReference>
<dbReference type="PROSITE" id="PS51470">
    <property type="entry name" value="FG_GAP"/>
    <property type="match status" value="3"/>
</dbReference>
<dbReference type="InterPro" id="IPR028994">
    <property type="entry name" value="Integrin_alpha_N"/>
</dbReference>
<dbReference type="PRINTS" id="PR01185">
    <property type="entry name" value="INTEGRINA"/>
</dbReference>
<dbReference type="GO" id="GO:0008305">
    <property type="term" value="C:integrin complex"/>
    <property type="evidence" value="ECO:0007669"/>
    <property type="project" value="InterPro"/>
</dbReference>
<dbReference type="Ensembl" id="ENSGMOT00000020769.2">
    <property type="protein sequence ID" value="ENSGMOP00000020269.2"/>
    <property type="gene ID" value="ENSGMOG00000018855.2"/>
</dbReference>
<dbReference type="GO" id="GO:0007229">
    <property type="term" value="P:integrin-mediated signaling pathway"/>
    <property type="evidence" value="ECO:0007669"/>
    <property type="project" value="UniProtKB-KW"/>
</dbReference>
<evidence type="ECO:0000313" key="17">
    <source>
        <dbReference type="Ensembl" id="ENSGMOP00000020269.2"/>
    </source>
</evidence>
<gene>
    <name evidence="17" type="primary">LOC115549061</name>
</gene>
<evidence type="ECO:0000256" key="5">
    <source>
        <dbReference type="ARBA" id="ARBA00022737"/>
    </source>
</evidence>
<keyword evidence="18" id="KW-1185">Reference proteome</keyword>
<dbReference type="Pfam" id="PF20806">
    <property type="entry name" value="Integrin_A_Ig_3"/>
    <property type="match status" value="1"/>
</dbReference>
<comment type="subcellular location">
    <subcellularLocation>
        <location evidence="1 13">Membrane</location>
        <topology evidence="1 13">Single-pass type I membrane protein</topology>
    </subcellularLocation>
</comment>
<evidence type="ECO:0000256" key="1">
    <source>
        <dbReference type="ARBA" id="ARBA00004479"/>
    </source>
</evidence>
<dbReference type="Gene3D" id="1.20.5.930">
    <property type="entry name" value="Bicelle-embedded integrin alpha(iib) transmembrane segment"/>
    <property type="match status" value="1"/>
</dbReference>
<dbReference type="GO" id="GO:0098609">
    <property type="term" value="P:cell-cell adhesion"/>
    <property type="evidence" value="ECO:0007669"/>
    <property type="project" value="TreeGrafter"/>
</dbReference>
<feature type="domain" description="Integrin alpha third immunoglobulin-like" evidence="16">
    <location>
        <begin position="794"/>
        <end position="1002"/>
    </location>
</feature>
<evidence type="ECO:0000313" key="18">
    <source>
        <dbReference type="Proteomes" id="UP000694546"/>
    </source>
</evidence>
<feature type="domain" description="Integrin alpha first immunoglubulin-like" evidence="14">
    <location>
        <begin position="470"/>
        <end position="630"/>
    </location>
</feature>
<dbReference type="OMA" id="FFNRAKY"/>
<dbReference type="Proteomes" id="UP000694546">
    <property type="component" value="Chromosome 8"/>
</dbReference>
<keyword evidence="10 13" id="KW-0675">Receptor</keyword>
<dbReference type="AlphaFoldDB" id="A0A8C4ZRE7"/>
<feature type="domain" description="Integrin alpha second immunoglobulin-like" evidence="15">
    <location>
        <begin position="632"/>
        <end position="788"/>
    </location>
</feature>
<dbReference type="InterPro" id="IPR000413">
    <property type="entry name" value="Integrin_alpha"/>
</dbReference>
<evidence type="ECO:0000256" key="9">
    <source>
        <dbReference type="ARBA" id="ARBA00023136"/>
    </source>
</evidence>
<dbReference type="OrthoDB" id="5317514at2759"/>
<keyword evidence="6 13" id="KW-0130">Cell adhesion</keyword>
<dbReference type="Gene3D" id="2.60.40.1530">
    <property type="entry name" value="ntegrin, alpha v. Chain A, domain 4"/>
    <property type="match status" value="1"/>
</dbReference>
<dbReference type="RefSeq" id="XP_030219911.1">
    <property type="nucleotide sequence ID" value="XM_030364051.1"/>
</dbReference>
<dbReference type="Gene3D" id="2.60.40.1510">
    <property type="entry name" value="ntegrin, alpha v. Chain A, domain 3"/>
    <property type="match status" value="1"/>
</dbReference>
<evidence type="ECO:0000256" key="2">
    <source>
        <dbReference type="ARBA" id="ARBA00008054"/>
    </source>
</evidence>
<dbReference type="GO" id="GO:0033627">
    <property type="term" value="P:cell adhesion mediated by integrin"/>
    <property type="evidence" value="ECO:0007669"/>
    <property type="project" value="TreeGrafter"/>
</dbReference>
<evidence type="ECO:0000256" key="6">
    <source>
        <dbReference type="ARBA" id="ARBA00022889"/>
    </source>
</evidence>
<evidence type="ECO:0000256" key="10">
    <source>
        <dbReference type="ARBA" id="ARBA00023170"/>
    </source>
</evidence>
<evidence type="ECO:0000256" key="12">
    <source>
        <dbReference type="PROSITE-ProRule" id="PRU00803"/>
    </source>
</evidence>
<dbReference type="Gene3D" id="2.130.10.130">
    <property type="entry name" value="Integrin alpha, N-terminal"/>
    <property type="match status" value="1"/>
</dbReference>
<feature type="repeat" description="FG-GAP" evidence="12">
    <location>
        <begin position="426"/>
        <end position="485"/>
    </location>
</feature>
<evidence type="ECO:0000256" key="4">
    <source>
        <dbReference type="ARBA" id="ARBA00022729"/>
    </source>
</evidence>
<dbReference type="InterPro" id="IPR013649">
    <property type="entry name" value="Integrin_alpha_Ig-like_1"/>
</dbReference>
<feature type="signal peptide" evidence="13">
    <location>
        <begin position="1"/>
        <end position="22"/>
    </location>
</feature>
<reference evidence="17" key="1">
    <citation type="submission" date="2025-08" db="UniProtKB">
        <authorList>
            <consortium name="Ensembl"/>
        </authorList>
    </citation>
    <scope>IDENTIFICATION</scope>
</reference>
<dbReference type="GO" id="GO:0009897">
    <property type="term" value="C:external side of plasma membrane"/>
    <property type="evidence" value="ECO:0007669"/>
    <property type="project" value="TreeGrafter"/>
</dbReference>
<dbReference type="PROSITE" id="PS00242">
    <property type="entry name" value="INTEGRIN_ALPHA"/>
    <property type="match status" value="1"/>
</dbReference>
<keyword evidence="11" id="KW-0325">Glycoprotein</keyword>
<dbReference type="InterPro" id="IPR032695">
    <property type="entry name" value="Integrin_dom_sf"/>
</dbReference>
<dbReference type="InterPro" id="IPR013519">
    <property type="entry name" value="Int_alpha_beta-p"/>
</dbReference>
<dbReference type="PANTHER" id="PTHR23220">
    <property type="entry name" value="INTEGRIN ALPHA"/>
    <property type="match status" value="1"/>
</dbReference>
<keyword evidence="3 13" id="KW-0812">Transmembrane</keyword>
<dbReference type="InterPro" id="IPR018184">
    <property type="entry name" value="Integrin_alpha_C_CS"/>
</dbReference>
<dbReference type="Gene3D" id="2.60.40.1460">
    <property type="entry name" value="Integrin domains. Chain A, domain 2"/>
    <property type="match status" value="1"/>
</dbReference>
<keyword evidence="5" id="KW-0677">Repeat</keyword>
<dbReference type="SMART" id="SM00191">
    <property type="entry name" value="Int_alpha"/>
    <property type="match status" value="5"/>
</dbReference>
<dbReference type="GeneID" id="115549061"/>
<dbReference type="PANTHER" id="PTHR23220:SF9">
    <property type="entry name" value="INTEGRIN ALPHA-6"/>
    <property type="match status" value="1"/>
</dbReference>
<comment type="similarity">
    <text evidence="2 13">Belongs to the integrin alpha chain family.</text>
</comment>
<dbReference type="InterPro" id="IPR048285">
    <property type="entry name" value="Integrin_alpha_Ig-like_2"/>
</dbReference>
<dbReference type="GO" id="GO:0007160">
    <property type="term" value="P:cell-matrix adhesion"/>
    <property type="evidence" value="ECO:0007669"/>
    <property type="project" value="TreeGrafter"/>
</dbReference>
<reference evidence="17" key="2">
    <citation type="submission" date="2025-09" db="UniProtKB">
        <authorList>
            <consortium name="Ensembl"/>
        </authorList>
    </citation>
    <scope>IDENTIFICATION</scope>
</reference>
<organism evidence="17 18">
    <name type="scientific">Gadus morhua</name>
    <name type="common">Atlantic cod</name>
    <dbReference type="NCBI Taxonomy" id="8049"/>
    <lineage>
        <taxon>Eukaryota</taxon>
        <taxon>Metazoa</taxon>
        <taxon>Chordata</taxon>
        <taxon>Craniata</taxon>
        <taxon>Vertebrata</taxon>
        <taxon>Euteleostomi</taxon>
        <taxon>Actinopterygii</taxon>
        <taxon>Neopterygii</taxon>
        <taxon>Teleostei</taxon>
        <taxon>Neoteleostei</taxon>
        <taxon>Acanthomorphata</taxon>
        <taxon>Zeiogadaria</taxon>
        <taxon>Gadariae</taxon>
        <taxon>Gadiformes</taxon>
        <taxon>Gadoidei</taxon>
        <taxon>Gadidae</taxon>
        <taxon>Gadus</taxon>
    </lineage>
</organism>
<dbReference type="SUPFAM" id="SSF69318">
    <property type="entry name" value="Integrin alpha N-terminal domain"/>
    <property type="match status" value="1"/>
</dbReference>
<feature type="chain" id="PRO_5044990664" evidence="13">
    <location>
        <begin position="23"/>
        <end position="1091"/>
    </location>
</feature>
<keyword evidence="7 13" id="KW-1133">Transmembrane helix</keyword>
<evidence type="ECO:0000259" key="16">
    <source>
        <dbReference type="Pfam" id="PF20806"/>
    </source>
</evidence>
<evidence type="ECO:0000256" key="3">
    <source>
        <dbReference type="ARBA" id="ARBA00022692"/>
    </source>
</evidence>
<protein>
    <submittedName>
        <fullName evidence="17">Integrin alpha-6-like</fullName>
    </submittedName>
</protein>
<dbReference type="Pfam" id="PF01839">
    <property type="entry name" value="FG-GAP"/>
    <property type="match status" value="2"/>
</dbReference>
<feature type="transmembrane region" description="Helical" evidence="13">
    <location>
        <begin position="1011"/>
        <end position="1035"/>
    </location>
</feature>
<accession>A0A8C4ZRE7</accession>
<dbReference type="Pfam" id="PF20805">
    <property type="entry name" value="Integrin_A_Ig_2"/>
    <property type="match status" value="1"/>
</dbReference>
<dbReference type="GO" id="GO:0005178">
    <property type="term" value="F:integrin binding"/>
    <property type="evidence" value="ECO:0007669"/>
    <property type="project" value="TreeGrafter"/>
</dbReference>
<evidence type="ECO:0000256" key="8">
    <source>
        <dbReference type="ARBA" id="ARBA00023037"/>
    </source>
</evidence>
<proteinExistence type="inferred from homology"/>
<evidence type="ECO:0000259" key="14">
    <source>
        <dbReference type="Pfam" id="PF08441"/>
    </source>
</evidence>
<dbReference type="GO" id="GO:0050900">
    <property type="term" value="P:leukocyte migration"/>
    <property type="evidence" value="ECO:0007669"/>
    <property type="project" value="TreeGrafter"/>
</dbReference>
<keyword evidence="4 13" id="KW-0732">Signal</keyword>
<feature type="repeat" description="FG-GAP" evidence="12">
    <location>
        <begin position="363"/>
        <end position="420"/>
    </location>
</feature>
<sequence length="1091" mass="120967">MAGLNIWIFYGLPLLLLLECTAFNLDHESVLRKNGEPGSFFGFSMAMHWQLRPSDKRMLLVGAPRAGPLSMQKAKVPGGLYNCDFTNPSETCERVNFDNDEDLSKESKENQWMGVTVNSQGPGGKIVTCAHRYQTRNNVGKEIETRNIIGRCYVMSQDLTMNPKDNEDNGNWHFCNGRNYGHERFGSCQQGLSATFDKEYHYLIFGAPGAYNWKGVVRLEQNNNTLVEMGIYQDGPFETGNERELRADLVPVPPTSYLGFSLDSSKSLVVKERLTVVAGAPRANHSGAVVLLTIDNDSSMREEFTLQGEGLASSFGYDLAVLDLNQDGWHDIVVGAPQYFEKDGKIGGAVYVYVNKAGAWDTVTPLRIDGPQDSMFGLSVENLGDINQDNYPDFAVGAPYDDEGAGVVYIYHGSEDGISSNKKHSQMLKGRPLGSRHFGYSLAGNMDLDRNTYPDLAVGSLSDSVFVFRARPVVDIIKKITITPPELDLTKKNCGDKICLTVSGCFSYVASAANYNPKLSVRYKLVVEDQRKKAGLPSRVVITQASSSGSNFEISGLLKLTKQNQQSCLEWKLTLQDDIRDKLRGIPIEVFVDIQDSARRRRQASGAELKPVLDADKPKSIRSEVSFLKEGCGADNVCQSKMVVGYRFCRKKPNQDVFEPLHLDSSGVPVLSLSNEKEIALEVTVTNVEGDDAYEASINATFPKALSYSSYRVLSKYIQPVTCKANKDGSMAECELGNPFKRDAKVTFYIILSTAGISLNTTELEIDLTLDTTSDQKERKPIKARAKVVIELLLSLSGQAQPSQLYYTGKVVGESAMKTESDIGSAIKYIFRIINLGKPLKNIGSASLVVRWPKENAHGKWLLYLMGISSDGLDKVNCSPAGEINPKGVKKEPSTNRKRRAIGDKSIKEGSTSQLTDVRKSETLSCGSGASCVEFQCPLLGLDSNAALMFHARLWNGTLIEEYSKLNYLDIIVKASLKVVIAGQEMALKNSETQVKVTVFPERRGYQTGGLPWWIILVAILLGLLLLALLIFLLWKCGFFKRTKHEDTVPSYNAVRIKREVRDGRAGQQDHWENLEKKPWTRSWKDNQHHS</sequence>
<evidence type="ECO:0000256" key="7">
    <source>
        <dbReference type="ARBA" id="ARBA00022989"/>
    </source>
</evidence>
<feature type="repeat" description="FG-GAP" evidence="12">
    <location>
        <begin position="301"/>
        <end position="362"/>
    </location>
</feature>
<dbReference type="SUPFAM" id="SSF69179">
    <property type="entry name" value="Integrin domains"/>
    <property type="match status" value="3"/>
</dbReference>